<organism evidence="1 2">
    <name type="scientific">Phanerochaete carnosa (strain HHB-10118-sp)</name>
    <name type="common">White-rot fungus</name>
    <name type="synonym">Peniophora carnosa</name>
    <dbReference type="NCBI Taxonomy" id="650164"/>
    <lineage>
        <taxon>Eukaryota</taxon>
        <taxon>Fungi</taxon>
        <taxon>Dikarya</taxon>
        <taxon>Basidiomycota</taxon>
        <taxon>Agaricomycotina</taxon>
        <taxon>Agaricomycetes</taxon>
        <taxon>Polyporales</taxon>
        <taxon>Phanerochaetaceae</taxon>
        <taxon>Phanerochaete</taxon>
    </lineage>
</organism>
<evidence type="ECO:0000313" key="1">
    <source>
        <dbReference type="EMBL" id="EKM58110.1"/>
    </source>
</evidence>
<name>K5WFM8_PHACS</name>
<sequence length="63" mass="6755">MPETPLSPTVALPASPAYHATGPMLGGCVADPPRAAVVCEGDSFMPVTPDRVYEQQYQRVYSM</sequence>
<dbReference type="RefSeq" id="XP_007393437.1">
    <property type="nucleotide sequence ID" value="XM_007393375.1"/>
</dbReference>
<dbReference type="AlphaFoldDB" id="K5WFM8"/>
<dbReference type="KEGG" id="pco:PHACADRAFT_252153"/>
<gene>
    <name evidence="1" type="ORF">PHACADRAFT_252153</name>
</gene>
<accession>K5WFM8</accession>
<reference evidence="1 2" key="1">
    <citation type="journal article" date="2012" name="BMC Genomics">
        <title>Comparative genomics of the white-rot fungi, Phanerochaete carnosa and P. chrysosporium, to elucidate the genetic basis of the distinct wood types they colonize.</title>
        <authorList>
            <person name="Suzuki H."/>
            <person name="MacDonald J."/>
            <person name="Syed K."/>
            <person name="Salamov A."/>
            <person name="Hori C."/>
            <person name="Aerts A."/>
            <person name="Henrissat B."/>
            <person name="Wiebenga A."/>
            <person name="vanKuyk P.A."/>
            <person name="Barry K."/>
            <person name="Lindquist E."/>
            <person name="LaButti K."/>
            <person name="Lapidus A."/>
            <person name="Lucas S."/>
            <person name="Coutinho P."/>
            <person name="Gong Y."/>
            <person name="Samejima M."/>
            <person name="Mahadevan R."/>
            <person name="Abou-Zaid M."/>
            <person name="de Vries R.P."/>
            <person name="Igarashi K."/>
            <person name="Yadav J.S."/>
            <person name="Grigoriev I.V."/>
            <person name="Master E.R."/>
        </authorList>
    </citation>
    <scope>NUCLEOTIDE SEQUENCE [LARGE SCALE GENOMIC DNA]</scope>
    <source>
        <strain evidence="1 2">HHB-10118-sp</strain>
    </source>
</reference>
<dbReference type="InParanoid" id="K5WFM8"/>
<dbReference type="Proteomes" id="UP000008370">
    <property type="component" value="Unassembled WGS sequence"/>
</dbReference>
<keyword evidence="2" id="KW-1185">Reference proteome</keyword>
<dbReference type="HOGENOM" id="CLU_2886554_0_0_1"/>
<protein>
    <submittedName>
        <fullName evidence="1">Uncharacterized protein</fullName>
    </submittedName>
</protein>
<evidence type="ECO:0000313" key="2">
    <source>
        <dbReference type="Proteomes" id="UP000008370"/>
    </source>
</evidence>
<dbReference type="GeneID" id="18915414"/>
<proteinExistence type="predicted"/>
<dbReference type="EMBL" id="JH930470">
    <property type="protein sequence ID" value="EKM58110.1"/>
    <property type="molecule type" value="Genomic_DNA"/>
</dbReference>